<dbReference type="SMART" id="SM00116">
    <property type="entry name" value="CBS"/>
    <property type="match status" value="2"/>
</dbReference>
<organism evidence="4 5">
    <name type="scientific">Jannaschia pohangensis</name>
    <dbReference type="NCBI Taxonomy" id="390807"/>
    <lineage>
        <taxon>Bacteria</taxon>
        <taxon>Pseudomonadati</taxon>
        <taxon>Pseudomonadota</taxon>
        <taxon>Alphaproteobacteria</taxon>
        <taxon>Rhodobacterales</taxon>
        <taxon>Roseobacteraceae</taxon>
        <taxon>Jannaschia</taxon>
    </lineage>
</organism>
<dbReference type="InterPro" id="IPR051257">
    <property type="entry name" value="Diverse_CBS-Domain"/>
</dbReference>
<dbReference type="Pfam" id="PF00571">
    <property type="entry name" value="CBS"/>
    <property type="match status" value="2"/>
</dbReference>
<feature type="domain" description="CBS" evidence="3">
    <location>
        <begin position="11"/>
        <end position="68"/>
    </location>
</feature>
<protein>
    <submittedName>
        <fullName evidence="4">CBS domain-containing protein</fullName>
    </submittedName>
</protein>
<evidence type="ECO:0000313" key="4">
    <source>
        <dbReference type="EMBL" id="SFI41256.1"/>
    </source>
</evidence>
<dbReference type="SUPFAM" id="SSF54631">
    <property type="entry name" value="CBS-domain pair"/>
    <property type="match status" value="1"/>
</dbReference>
<keyword evidence="5" id="KW-1185">Reference proteome</keyword>
<dbReference type="InterPro" id="IPR044725">
    <property type="entry name" value="CBSX3_CBS_dom"/>
</dbReference>
<feature type="domain" description="CBS" evidence="3">
    <location>
        <begin position="77"/>
        <end position="132"/>
    </location>
</feature>
<name>A0A1I3HZT6_9RHOB</name>
<evidence type="ECO:0000256" key="1">
    <source>
        <dbReference type="ARBA" id="ARBA00023122"/>
    </source>
</evidence>
<dbReference type="Proteomes" id="UP000199110">
    <property type="component" value="Unassembled WGS sequence"/>
</dbReference>
<evidence type="ECO:0000256" key="2">
    <source>
        <dbReference type="PROSITE-ProRule" id="PRU00703"/>
    </source>
</evidence>
<dbReference type="PANTHER" id="PTHR43080:SF2">
    <property type="entry name" value="CBS DOMAIN-CONTAINING PROTEIN"/>
    <property type="match status" value="1"/>
</dbReference>
<dbReference type="Gene3D" id="3.10.580.10">
    <property type="entry name" value="CBS-domain"/>
    <property type="match status" value="1"/>
</dbReference>
<dbReference type="PROSITE" id="PS51371">
    <property type="entry name" value="CBS"/>
    <property type="match status" value="2"/>
</dbReference>
<reference evidence="4 5" key="1">
    <citation type="submission" date="2016-10" db="EMBL/GenBank/DDBJ databases">
        <authorList>
            <person name="de Groot N.N."/>
        </authorList>
    </citation>
    <scope>NUCLEOTIDE SEQUENCE [LARGE SCALE GENOMIC DNA]</scope>
    <source>
        <strain evidence="4 5">DSM 19073</strain>
    </source>
</reference>
<dbReference type="InterPro" id="IPR000644">
    <property type="entry name" value="CBS_dom"/>
</dbReference>
<dbReference type="OrthoDB" id="9807125at2"/>
<dbReference type="CDD" id="cd04623">
    <property type="entry name" value="CBS_pair_bac_euk"/>
    <property type="match status" value="1"/>
</dbReference>
<dbReference type="AlphaFoldDB" id="A0A1I3HZT6"/>
<dbReference type="RefSeq" id="WP_092777263.1">
    <property type="nucleotide sequence ID" value="NZ_FORA01000001.1"/>
</dbReference>
<dbReference type="PANTHER" id="PTHR43080">
    <property type="entry name" value="CBS DOMAIN-CONTAINING PROTEIN CBSX3, MITOCHONDRIAL"/>
    <property type="match status" value="1"/>
</dbReference>
<keyword evidence="1 2" id="KW-0129">CBS domain</keyword>
<dbReference type="EMBL" id="FORA01000001">
    <property type="protein sequence ID" value="SFI41256.1"/>
    <property type="molecule type" value="Genomic_DNA"/>
</dbReference>
<sequence length="145" mass="15428">MFVTQILSGKSTQGVLTIDPATSIADAVAELAARRIGALVVSSDGRRAEGILSERDIVRRLGQDGADVLTHKVSDLMTSKLQTCAPGDRSDAILARMTEGRFRHMPVEEDGLLVGLISLGDVVKARLSEVSMEKDALEAMITGHA</sequence>
<gene>
    <name evidence="4" type="ORF">SAMN04488095_0765</name>
</gene>
<dbReference type="InterPro" id="IPR046342">
    <property type="entry name" value="CBS_dom_sf"/>
</dbReference>
<accession>A0A1I3HZT6</accession>
<evidence type="ECO:0000313" key="5">
    <source>
        <dbReference type="Proteomes" id="UP000199110"/>
    </source>
</evidence>
<dbReference type="STRING" id="390807.SAMN04488095_0765"/>
<evidence type="ECO:0000259" key="3">
    <source>
        <dbReference type="PROSITE" id="PS51371"/>
    </source>
</evidence>
<proteinExistence type="predicted"/>